<dbReference type="SUPFAM" id="SSF48452">
    <property type="entry name" value="TPR-like"/>
    <property type="match status" value="1"/>
</dbReference>
<protein>
    <recommendedName>
        <fullName evidence="3">SusD-like N-terminal domain-containing protein</fullName>
    </recommendedName>
</protein>
<dbReference type="EMBL" id="UINC01018389">
    <property type="protein sequence ID" value="SVA77203.1"/>
    <property type="molecule type" value="Genomic_DNA"/>
</dbReference>
<proteinExistence type="predicted"/>
<dbReference type="AlphaFoldDB" id="A0A381YL26"/>
<accession>A0A381YL26</accession>
<evidence type="ECO:0008006" key="3">
    <source>
        <dbReference type="Google" id="ProtNLM"/>
    </source>
</evidence>
<reference evidence="2" key="1">
    <citation type="submission" date="2018-05" db="EMBL/GenBank/DDBJ databases">
        <authorList>
            <person name="Lanie J.A."/>
            <person name="Ng W.-L."/>
            <person name="Kazmierczak K.M."/>
            <person name="Andrzejewski T.M."/>
            <person name="Davidsen T.M."/>
            <person name="Wayne K.J."/>
            <person name="Tettelin H."/>
            <person name="Glass J.I."/>
            <person name="Rusch D."/>
            <person name="Podicherti R."/>
            <person name="Tsui H.-C.T."/>
            <person name="Winkler M.E."/>
        </authorList>
    </citation>
    <scope>NUCLEOTIDE SEQUENCE</scope>
</reference>
<sequence length="536" mass="58884">MKKDTFKMVVKSGFTVIALTVSGCLDFDVENKNAPDEARALATPSDVESLIKGSFLQYFEAIESGTPNMTMATMSDAFTCSWGNYGMGLLSSEPRVEYVNNTSQGYAGASQFPWFGLYGAISSASDGVRNVESGAVNLGPNAKRALAFGKFVQGLALGWQALYFDQGFLLDEDTDLANEVLELAPYTEVMDFAIANLAEAASIADGNTFTIPADWMNGKTYSNTELAQVAHSHIARFMAAVSRTTADRKNVDWNAVLSHVDKGITEDFSITGNGGGRSDPWWNAAQWYSAENNTWQRADYMLLGPSDDSTGFSNWLATNVNDRTEFLMKSGDKRIWSGEYSDDGDEIPGLLYEQLGPTVFPLSRGTYHASRYGLYRWDEYRYVTGTGSPAPMLMLVEHDYLKMEAYLHTGQASEVPALLDKYRTDRGGYPSAEGEATGTIDDDPSPKVGSGLWAMVKYDKMLELASSYPGFEYFEKRGWHDLSGLTLLHFPVPALDLETLQLALYSHGGGVGDSAPPRAMPGYEYGLDPDDMRLRK</sequence>
<dbReference type="Gene3D" id="1.25.40.390">
    <property type="match status" value="1"/>
</dbReference>
<evidence type="ECO:0000256" key="1">
    <source>
        <dbReference type="SAM" id="MobiDB-lite"/>
    </source>
</evidence>
<name>A0A381YL26_9ZZZZ</name>
<feature type="region of interest" description="Disordered" evidence="1">
    <location>
        <begin position="511"/>
        <end position="530"/>
    </location>
</feature>
<gene>
    <name evidence="2" type="ORF">METZ01_LOCUS130057</name>
</gene>
<dbReference type="PROSITE" id="PS51257">
    <property type="entry name" value="PROKAR_LIPOPROTEIN"/>
    <property type="match status" value="1"/>
</dbReference>
<dbReference type="InterPro" id="IPR011990">
    <property type="entry name" value="TPR-like_helical_dom_sf"/>
</dbReference>
<evidence type="ECO:0000313" key="2">
    <source>
        <dbReference type="EMBL" id="SVA77203.1"/>
    </source>
</evidence>
<organism evidence="2">
    <name type="scientific">marine metagenome</name>
    <dbReference type="NCBI Taxonomy" id="408172"/>
    <lineage>
        <taxon>unclassified sequences</taxon>
        <taxon>metagenomes</taxon>
        <taxon>ecological metagenomes</taxon>
    </lineage>
</organism>